<keyword evidence="1" id="KW-0812">Transmembrane</keyword>
<evidence type="ECO:0000313" key="4">
    <source>
        <dbReference type="Proteomes" id="UP000013750"/>
    </source>
</evidence>
<comment type="caution">
    <text evidence="2">The sequence shown here is derived from an EMBL/GenBank/DDBJ whole genome shotgun (WGS) entry which is preliminary data.</text>
</comment>
<accession>R2VMF1</accession>
<evidence type="ECO:0000313" key="2">
    <source>
        <dbReference type="EMBL" id="EOI58836.1"/>
    </source>
</evidence>
<reference evidence="3 5" key="2">
    <citation type="submission" date="2013-03" db="EMBL/GenBank/DDBJ databases">
        <title>The Genome Sequence of Enterococcus gilvus ATCC BAA-350 (PacBio/Illumina hybrid assembly).</title>
        <authorList>
            <consortium name="The Broad Institute Genomics Platform"/>
            <consortium name="The Broad Institute Genome Sequencing Center for Infectious Disease"/>
            <person name="Earl A."/>
            <person name="Russ C."/>
            <person name="Gilmore M."/>
            <person name="Surin D."/>
            <person name="Walker B."/>
            <person name="Young S."/>
            <person name="Zeng Q."/>
            <person name="Gargeya S."/>
            <person name="Fitzgerald M."/>
            <person name="Haas B."/>
            <person name="Abouelleil A."/>
            <person name="Allen A.W."/>
            <person name="Alvarado L."/>
            <person name="Arachchi H.M."/>
            <person name="Berlin A.M."/>
            <person name="Chapman S.B."/>
            <person name="Gainer-Dewar J."/>
            <person name="Goldberg J."/>
            <person name="Griggs A."/>
            <person name="Gujja S."/>
            <person name="Hansen M."/>
            <person name="Howarth C."/>
            <person name="Imamovic A."/>
            <person name="Ireland A."/>
            <person name="Larimer J."/>
            <person name="McCowan C."/>
            <person name="Murphy C."/>
            <person name="Pearson M."/>
            <person name="Poon T.W."/>
            <person name="Priest M."/>
            <person name="Roberts A."/>
            <person name="Saif S."/>
            <person name="Shea T."/>
            <person name="Sisk P."/>
            <person name="Sykes S."/>
            <person name="Wortman J."/>
            <person name="Nusbaum C."/>
            <person name="Birren B."/>
        </authorList>
    </citation>
    <scope>NUCLEOTIDE SEQUENCE [LARGE SCALE GENOMIC DNA]</scope>
    <source>
        <strain evidence="3 5">ATCC BAA-350</strain>
    </source>
</reference>
<reference evidence="2 4" key="1">
    <citation type="submission" date="2013-02" db="EMBL/GenBank/DDBJ databases">
        <title>The Genome Sequence of Enterococcus gilvus ATCC BAA-350.</title>
        <authorList>
            <consortium name="The Broad Institute Genome Sequencing Platform"/>
            <consortium name="The Broad Institute Genome Sequencing Center for Infectious Disease"/>
            <person name="Earl A.M."/>
            <person name="Gilmore M.S."/>
            <person name="Lebreton F."/>
            <person name="Walker B."/>
            <person name="Young S.K."/>
            <person name="Zeng Q."/>
            <person name="Gargeya S."/>
            <person name="Fitzgerald M."/>
            <person name="Haas B."/>
            <person name="Abouelleil A."/>
            <person name="Alvarado L."/>
            <person name="Arachchi H.M."/>
            <person name="Berlin A.M."/>
            <person name="Chapman S.B."/>
            <person name="Dewar J."/>
            <person name="Goldberg J."/>
            <person name="Griggs A."/>
            <person name="Gujja S."/>
            <person name="Hansen M."/>
            <person name="Howarth C."/>
            <person name="Imamovic A."/>
            <person name="Larimer J."/>
            <person name="McCowan C."/>
            <person name="Murphy C."/>
            <person name="Neiman D."/>
            <person name="Pearson M."/>
            <person name="Priest M."/>
            <person name="Roberts A."/>
            <person name="Saif S."/>
            <person name="Shea T."/>
            <person name="Sisk P."/>
            <person name="Sykes S."/>
            <person name="Wortman J."/>
            <person name="Nusbaum C."/>
            <person name="Birren B."/>
        </authorList>
    </citation>
    <scope>NUCLEOTIDE SEQUENCE [LARGE SCALE GENOMIC DNA]</scope>
    <source>
        <strain evidence="2 4">ATCC BAA-350</strain>
    </source>
</reference>
<dbReference type="Proteomes" id="UP000013750">
    <property type="component" value="Unassembled WGS sequence"/>
</dbReference>
<keyword evidence="5" id="KW-1185">Reference proteome</keyword>
<keyword evidence="1" id="KW-1133">Transmembrane helix</keyword>
<feature type="transmembrane region" description="Helical" evidence="1">
    <location>
        <begin position="67"/>
        <end position="87"/>
    </location>
</feature>
<evidence type="ECO:0000313" key="5">
    <source>
        <dbReference type="Proteomes" id="UP000014160"/>
    </source>
</evidence>
<gene>
    <name evidence="3" type="ORF">I592_03426</name>
    <name evidence="2" type="ORF">UKC_00021</name>
</gene>
<dbReference type="Proteomes" id="UP000014160">
    <property type="component" value="Unassembled WGS sequence"/>
</dbReference>
<evidence type="ECO:0000256" key="1">
    <source>
        <dbReference type="SAM" id="Phobius"/>
    </source>
</evidence>
<name>R2VMF1_9ENTE</name>
<organism evidence="2 4">
    <name type="scientific">Enterococcus gilvus ATCC BAA-350</name>
    <dbReference type="NCBI Taxonomy" id="1158614"/>
    <lineage>
        <taxon>Bacteria</taxon>
        <taxon>Bacillati</taxon>
        <taxon>Bacillota</taxon>
        <taxon>Bacilli</taxon>
        <taxon>Lactobacillales</taxon>
        <taxon>Enterococcaceae</taxon>
        <taxon>Enterococcus</taxon>
    </lineage>
</organism>
<protein>
    <submittedName>
        <fullName evidence="2">Uncharacterized protein</fullName>
    </submittedName>
</protein>
<dbReference type="AlphaFoldDB" id="R2VMF1"/>
<evidence type="ECO:0000313" key="3">
    <source>
        <dbReference type="EMBL" id="EOW79287.1"/>
    </source>
</evidence>
<dbReference type="HOGENOM" id="CLU_2422379_0_0_9"/>
<proteinExistence type="predicted"/>
<dbReference type="EMBL" id="ASWH01000002">
    <property type="protein sequence ID" value="EOW79287.1"/>
    <property type="molecule type" value="Genomic_DNA"/>
</dbReference>
<sequence length="91" mass="10360">MMVLTQLNGGKEAKTMKIMVEAELKEISDLLQSIGTNTKQSEIFLDTKKKSDVCSKKTKNGDESMQYATMIISSLTLICLLYLIHFFKRHK</sequence>
<dbReference type="EMBL" id="AJDQ01000002">
    <property type="protein sequence ID" value="EOI58836.1"/>
    <property type="molecule type" value="Genomic_DNA"/>
</dbReference>
<keyword evidence="1" id="KW-0472">Membrane</keyword>